<dbReference type="GO" id="GO:0006396">
    <property type="term" value="P:RNA processing"/>
    <property type="evidence" value="ECO:0007669"/>
    <property type="project" value="UniProtKB-UniRule"/>
</dbReference>
<sequence>METILIDGSYGEGGGQIVRTSIALSALSGKTVKIVNIRAKRRNPGLQHQHLSAVRAIAEIATAEVNGAKLGSTELTFSPGKLRSGTFKLDVGTAGSVTLIAQALLPILPFLPGPTTIEMRGGTDVPWSPTSDYFAHVVKNIAEKIGLRFSFEVLRRGYYPRGGGVVRLSIEDPPGSIEPFKLLERGEIKKFEIWSVAHNLPRHVAERQAKAASNAIVKRMRGIDIIERIEDDSSGEKPLDPGSSVAVIAHAEHSILGADSLGERGKRAEVVGTEAAEKLLEDISTGKALDRHMSDMMIPLAAIAGRGSELGGSMLTEHAITNAKVVESILGVRMLIDGSKGKPFTLKVL</sequence>
<dbReference type="InterPro" id="IPR000228">
    <property type="entry name" value="RNA3'_term_phos_cyc"/>
</dbReference>
<dbReference type="InterPro" id="IPR013791">
    <property type="entry name" value="RNA3'-term_phos_cycl_insert"/>
</dbReference>
<feature type="active site" description="Tele-AMP-histidine intermediate" evidence="6">
    <location>
        <position position="318"/>
    </location>
</feature>
<dbReference type="Pfam" id="PF05189">
    <property type="entry name" value="RTC_insert"/>
    <property type="match status" value="1"/>
</dbReference>
<feature type="domain" description="RNA 3'-terminal phosphate cyclase" evidence="8">
    <location>
        <begin position="10"/>
        <end position="334"/>
    </location>
</feature>
<dbReference type="EC" id="6.5.1.4" evidence="6 7"/>
<dbReference type="PIRSF" id="PIRSF005378">
    <property type="entry name" value="RNA3'_term_phos_cycl_euk"/>
    <property type="match status" value="1"/>
</dbReference>
<evidence type="ECO:0000256" key="5">
    <source>
        <dbReference type="ARBA" id="ARBA00022840"/>
    </source>
</evidence>
<comment type="subcellular location">
    <subcellularLocation>
        <location evidence="6">Cytoplasm</location>
    </subcellularLocation>
</comment>
<dbReference type="GO" id="GO:0003963">
    <property type="term" value="F:RNA-3'-phosphate cyclase activity"/>
    <property type="evidence" value="ECO:0007669"/>
    <property type="project" value="UniProtKB-UniRule"/>
</dbReference>
<name>A0A7C2YZB7_9CREN</name>
<dbReference type="AlphaFoldDB" id="A0A7C2YZB7"/>
<dbReference type="InterPro" id="IPR037136">
    <property type="entry name" value="RNA3'_phos_cyclase_dom_sf"/>
</dbReference>
<evidence type="ECO:0000259" key="9">
    <source>
        <dbReference type="Pfam" id="PF05189"/>
    </source>
</evidence>
<feature type="binding site" evidence="6">
    <location>
        <position position="102"/>
    </location>
    <ligand>
        <name>ATP</name>
        <dbReference type="ChEBI" id="CHEBI:30616"/>
    </ligand>
</feature>
<reference evidence="10" key="1">
    <citation type="journal article" date="2020" name="mSystems">
        <title>Genome- and Community-Level Interaction Insights into Carbon Utilization and Element Cycling Functions of Hydrothermarchaeota in Hydrothermal Sediment.</title>
        <authorList>
            <person name="Zhou Z."/>
            <person name="Liu Y."/>
            <person name="Xu W."/>
            <person name="Pan J."/>
            <person name="Luo Z.H."/>
            <person name="Li M."/>
        </authorList>
    </citation>
    <scope>NUCLEOTIDE SEQUENCE [LARGE SCALE GENOMIC DNA]</scope>
    <source>
        <strain evidence="10">SpSt-1259</strain>
    </source>
</reference>
<evidence type="ECO:0000256" key="7">
    <source>
        <dbReference type="NCBIfam" id="TIGR03399"/>
    </source>
</evidence>
<comment type="function">
    <text evidence="6">Catalyzes the conversion of 3'-phosphate to a 2',3'-cyclic phosphodiester at the end of RNA. The mechanism of action of the enzyme occurs in 3 steps: (A) adenylation of the enzyme by ATP; (B) transfer of adenylate to an RNA-N3'P to produce RNA-N3'PP5'A; (C) and attack of the adjacent 2'-hydroxyl on the 3'-phosphorus in the diester linkage to produce the cyclic end product. The biological role of this enzyme is unknown but it is likely to function in some aspects of cellular RNA processing.</text>
</comment>
<comment type="similarity">
    <text evidence="1 6">Belongs to the RNA 3'-terminal cyclase family. Type 1 subfamily.</text>
</comment>
<dbReference type="PANTHER" id="PTHR11096">
    <property type="entry name" value="RNA 3' TERMINAL PHOSPHATE CYCLASE"/>
    <property type="match status" value="1"/>
</dbReference>
<dbReference type="SUPFAM" id="SSF55205">
    <property type="entry name" value="EPT/RTPC-like"/>
    <property type="match status" value="1"/>
</dbReference>
<evidence type="ECO:0000259" key="8">
    <source>
        <dbReference type="Pfam" id="PF01137"/>
    </source>
</evidence>
<dbReference type="GO" id="GO:0005737">
    <property type="term" value="C:cytoplasm"/>
    <property type="evidence" value="ECO:0007669"/>
    <property type="project" value="UniProtKB-SubCell"/>
</dbReference>
<evidence type="ECO:0000313" key="10">
    <source>
        <dbReference type="EMBL" id="HEU97573.1"/>
    </source>
</evidence>
<accession>A0A7C2YZB7</accession>
<keyword evidence="4 6" id="KW-0547">Nucleotide-binding</keyword>
<gene>
    <name evidence="6" type="primary">rtcA</name>
    <name evidence="10" type="ORF">ENO36_01795</name>
</gene>
<comment type="caution">
    <text evidence="10">The sequence shown here is derived from an EMBL/GenBank/DDBJ whole genome shotgun (WGS) entry which is preliminary data.</text>
</comment>
<organism evidence="10">
    <name type="scientific">Fervidicoccus fontis</name>
    <dbReference type="NCBI Taxonomy" id="683846"/>
    <lineage>
        <taxon>Archaea</taxon>
        <taxon>Thermoproteota</taxon>
        <taxon>Thermoprotei</taxon>
        <taxon>Fervidicoccales</taxon>
        <taxon>Fervidicoccaceae</taxon>
        <taxon>Fervidicoccus</taxon>
    </lineage>
</organism>
<dbReference type="EMBL" id="DSFE01000040">
    <property type="protein sequence ID" value="HEU97573.1"/>
    <property type="molecule type" value="Genomic_DNA"/>
</dbReference>
<evidence type="ECO:0000256" key="1">
    <source>
        <dbReference type="ARBA" id="ARBA00009206"/>
    </source>
</evidence>
<dbReference type="PROSITE" id="PS01287">
    <property type="entry name" value="RTC"/>
    <property type="match status" value="1"/>
</dbReference>
<dbReference type="PANTHER" id="PTHR11096:SF0">
    <property type="entry name" value="RNA 3'-TERMINAL PHOSPHATE CYCLASE"/>
    <property type="match status" value="1"/>
</dbReference>
<dbReference type="NCBIfam" id="TIGR03399">
    <property type="entry name" value="RNA_3prim_cycl"/>
    <property type="match status" value="1"/>
</dbReference>
<proteinExistence type="inferred from homology"/>
<dbReference type="Pfam" id="PF01137">
    <property type="entry name" value="RTC"/>
    <property type="match status" value="1"/>
</dbReference>
<protein>
    <recommendedName>
        <fullName evidence="2 6">RNA 3'-terminal phosphate cyclase</fullName>
        <shortName evidence="6">RNA cyclase</shortName>
        <shortName evidence="6">RNA-3'-phosphate cyclase</shortName>
        <ecNumber evidence="6 7">6.5.1.4</ecNumber>
    </recommendedName>
</protein>
<keyword evidence="6" id="KW-0963">Cytoplasm</keyword>
<feature type="domain" description="RNA 3'-terminal phosphate cyclase insert" evidence="9">
    <location>
        <begin position="183"/>
        <end position="284"/>
    </location>
</feature>
<comment type="caution">
    <text evidence="6">Lacks conserved residue(s) required for the propagation of feature annotation.</text>
</comment>
<keyword evidence="5 6" id="KW-0067">ATP-binding</keyword>
<dbReference type="Gene3D" id="3.65.10.20">
    <property type="entry name" value="RNA 3'-terminal phosphate cyclase domain"/>
    <property type="match status" value="1"/>
</dbReference>
<dbReference type="Gene3D" id="3.30.360.20">
    <property type="entry name" value="RNA 3'-terminal phosphate cyclase, insert domain"/>
    <property type="match status" value="1"/>
</dbReference>
<dbReference type="InterPro" id="IPR023797">
    <property type="entry name" value="RNA3'_phos_cyclase_dom"/>
</dbReference>
<dbReference type="InterPro" id="IPR017770">
    <property type="entry name" value="RNA3'_term_phos_cyc_type_1"/>
</dbReference>
<dbReference type="SUPFAM" id="SSF52913">
    <property type="entry name" value="RNA 3'-terminal phosphate cyclase, RPTC, insert domain"/>
    <property type="match status" value="1"/>
</dbReference>
<dbReference type="InterPro" id="IPR013792">
    <property type="entry name" value="RNA3'P_cycl/enolpyr_Trfase_a/b"/>
</dbReference>
<evidence type="ECO:0000256" key="2">
    <source>
        <dbReference type="ARBA" id="ARBA00021428"/>
    </source>
</evidence>
<dbReference type="Proteomes" id="UP000885664">
    <property type="component" value="Unassembled WGS sequence"/>
</dbReference>
<evidence type="ECO:0000256" key="3">
    <source>
        <dbReference type="ARBA" id="ARBA00022598"/>
    </source>
</evidence>
<dbReference type="InterPro" id="IPR036553">
    <property type="entry name" value="RPTC_insert"/>
</dbReference>
<dbReference type="HAMAP" id="MF_00200">
    <property type="entry name" value="RTC"/>
    <property type="match status" value="1"/>
</dbReference>
<dbReference type="CDD" id="cd00874">
    <property type="entry name" value="RNA_Cyclase_Class_II"/>
    <property type="match status" value="1"/>
</dbReference>
<comment type="catalytic activity">
    <reaction evidence="6">
        <text>a 3'-end 3'-phospho-ribonucleotide-RNA + ATP = a 3'-end 2',3'-cyclophospho-ribonucleotide-RNA + AMP + diphosphate</text>
        <dbReference type="Rhea" id="RHEA:23976"/>
        <dbReference type="Rhea" id="RHEA-COMP:10463"/>
        <dbReference type="Rhea" id="RHEA-COMP:10464"/>
        <dbReference type="ChEBI" id="CHEBI:30616"/>
        <dbReference type="ChEBI" id="CHEBI:33019"/>
        <dbReference type="ChEBI" id="CHEBI:83062"/>
        <dbReference type="ChEBI" id="CHEBI:83064"/>
        <dbReference type="ChEBI" id="CHEBI:456215"/>
        <dbReference type="EC" id="6.5.1.4"/>
    </reaction>
</comment>
<keyword evidence="3 6" id="KW-0436">Ligase</keyword>
<evidence type="ECO:0000256" key="6">
    <source>
        <dbReference type="HAMAP-Rule" id="MF_00200"/>
    </source>
</evidence>
<evidence type="ECO:0000256" key="4">
    <source>
        <dbReference type="ARBA" id="ARBA00022741"/>
    </source>
</evidence>
<dbReference type="InterPro" id="IPR020719">
    <property type="entry name" value="RNA3'_term_phos_cycl-like_CS"/>
</dbReference>
<dbReference type="GO" id="GO:0005524">
    <property type="term" value="F:ATP binding"/>
    <property type="evidence" value="ECO:0007669"/>
    <property type="project" value="UniProtKB-KW"/>
</dbReference>